<accession>A0A3D9CF44</accession>
<evidence type="ECO:0000256" key="3">
    <source>
        <dbReference type="ARBA" id="ARBA00023163"/>
    </source>
</evidence>
<dbReference type="InterPro" id="IPR010982">
    <property type="entry name" value="Lambda_DNA-bd_dom_sf"/>
</dbReference>
<dbReference type="Gene3D" id="2.10.109.10">
    <property type="entry name" value="Umud Fragment, subunit A"/>
    <property type="match status" value="1"/>
</dbReference>
<dbReference type="InterPro" id="IPR036286">
    <property type="entry name" value="LexA/Signal_pep-like_sf"/>
</dbReference>
<keyword evidence="3" id="KW-0804">Transcription</keyword>
<sequence>MQENTNISERIQKMLEYLGLNPNEFAKRLEYSRSQTIYDLTSGKVKPSFDFFHRLDSSEYSDIFEYSWIISGKGEMLKQKPVITPITGNRKTKDGIIENQEVPLYDFPAVAGLKELFDSGTPHEILQTLKIPNLPKCDGAVYVTGDSMYSLLKSGDIIAYKQTTVNDIFYGEMYLLGIRTETFDDYVTIKFVQKSDLGNDYVRLVSQNQHHQPKDIKKSEINAIAIIKASVRLHTMF</sequence>
<dbReference type="Pfam" id="PF00717">
    <property type="entry name" value="Peptidase_S24"/>
    <property type="match status" value="1"/>
</dbReference>
<dbReference type="GO" id="GO:0003677">
    <property type="term" value="F:DNA binding"/>
    <property type="evidence" value="ECO:0007669"/>
    <property type="project" value="UniProtKB-KW"/>
</dbReference>
<keyword evidence="1" id="KW-0805">Transcription regulation</keyword>
<gene>
    <name evidence="5" type="ORF">DRF65_00560</name>
</gene>
<dbReference type="CDD" id="cd06529">
    <property type="entry name" value="S24_LexA-like"/>
    <property type="match status" value="1"/>
</dbReference>
<evidence type="ECO:0000313" key="6">
    <source>
        <dbReference type="Proteomes" id="UP000256686"/>
    </source>
</evidence>
<comment type="caution">
    <text evidence="5">The sequence shown here is derived from an EMBL/GenBank/DDBJ whole genome shotgun (WGS) entry which is preliminary data.</text>
</comment>
<keyword evidence="2" id="KW-0238">DNA-binding</keyword>
<evidence type="ECO:0000256" key="1">
    <source>
        <dbReference type="ARBA" id="ARBA00023015"/>
    </source>
</evidence>
<evidence type="ECO:0000256" key="2">
    <source>
        <dbReference type="ARBA" id="ARBA00023125"/>
    </source>
</evidence>
<dbReference type="Proteomes" id="UP000256686">
    <property type="component" value="Unassembled WGS sequence"/>
</dbReference>
<dbReference type="CDD" id="cd00093">
    <property type="entry name" value="HTH_XRE"/>
    <property type="match status" value="1"/>
</dbReference>
<dbReference type="PANTHER" id="PTHR40661:SF1">
    <property type="entry name" value="HTH CRO_C1-TYPE DOMAIN-CONTAINING PROTEIN"/>
    <property type="match status" value="1"/>
</dbReference>
<organism evidence="5 6">
    <name type="scientific">Chryseobacterium pennae</name>
    <dbReference type="NCBI Taxonomy" id="2258962"/>
    <lineage>
        <taxon>Bacteria</taxon>
        <taxon>Pseudomonadati</taxon>
        <taxon>Bacteroidota</taxon>
        <taxon>Flavobacteriia</taxon>
        <taxon>Flavobacteriales</taxon>
        <taxon>Weeksellaceae</taxon>
        <taxon>Chryseobacterium group</taxon>
        <taxon>Chryseobacterium</taxon>
    </lineage>
</organism>
<dbReference type="SUPFAM" id="SSF47413">
    <property type="entry name" value="lambda repressor-like DNA-binding domains"/>
    <property type="match status" value="1"/>
</dbReference>
<evidence type="ECO:0000259" key="4">
    <source>
        <dbReference type="Pfam" id="PF00717"/>
    </source>
</evidence>
<protein>
    <submittedName>
        <fullName evidence="5">Peptidase S24</fullName>
    </submittedName>
</protein>
<dbReference type="SUPFAM" id="SSF51306">
    <property type="entry name" value="LexA/Signal peptidase"/>
    <property type="match status" value="1"/>
</dbReference>
<dbReference type="InterPro" id="IPR015927">
    <property type="entry name" value="Peptidase_S24_S26A/B/C"/>
</dbReference>
<keyword evidence="6" id="KW-1185">Reference proteome</keyword>
<dbReference type="PANTHER" id="PTHR40661">
    <property type="match status" value="1"/>
</dbReference>
<evidence type="ECO:0000313" key="5">
    <source>
        <dbReference type="EMBL" id="REC64102.1"/>
    </source>
</evidence>
<name>A0A3D9CF44_9FLAO</name>
<dbReference type="EMBL" id="QNVT01000001">
    <property type="protein sequence ID" value="REC64102.1"/>
    <property type="molecule type" value="Genomic_DNA"/>
</dbReference>
<feature type="domain" description="Peptidase S24/S26A/S26B/S26C" evidence="4">
    <location>
        <begin position="111"/>
        <end position="225"/>
    </location>
</feature>
<proteinExistence type="predicted"/>
<reference evidence="6" key="1">
    <citation type="submission" date="2018-06" db="EMBL/GenBank/DDBJ databases">
        <authorList>
            <person name="Lum Nde A."/>
            <person name="Hugo C."/>
        </authorList>
    </citation>
    <scope>NUCLEOTIDE SEQUENCE [LARGE SCALE GENOMIC DNA]</scope>
    <source>
        <strain evidence="6">1_F178</strain>
    </source>
</reference>
<dbReference type="RefSeq" id="WP_115967983.1">
    <property type="nucleotide sequence ID" value="NZ_QNVT01000001.1"/>
</dbReference>
<dbReference type="InterPro" id="IPR001387">
    <property type="entry name" value="Cro/C1-type_HTH"/>
</dbReference>
<dbReference type="InterPro" id="IPR039418">
    <property type="entry name" value="LexA-like"/>
</dbReference>
<dbReference type="AlphaFoldDB" id="A0A3D9CF44"/>